<dbReference type="InterPro" id="IPR027417">
    <property type="entry name" value="P-loop_NTPase"/>
</dbReference>
<gene>
    <name evidence="1" type="ORF">JMJ54_11255</name>
</gene>
<evidence type="ECO:0000313" key="2">
    <source>
        <dbReference type="Proteomes" id="UP000809431"/>
    </source>
</evidence>
<organism evidence="1 2">
    <name type="scientific">Jeongeupia naejangsanensis</name>
    <dbReference type="NCBI Taxonomy" id="613195"/>
    <lineage>
        <taxon>Bacteria</taxon>
        <taxon>Pseudomonadati</taxon>
        <taxon>Pseudomonadota</taxon>
        <taxon>Betaproteobacteria</taxon>
        <taxon>Neisseriales</taxon>
        <taxon>Chitinibacteraceae</taxon>
        <taxon>Jeongeupia</taxon>
    </lineage>
</organism>
<dbReference type="Pfam" id="PF05621">
    <property type="entry name" value="TniB"/>
    <property type="match status" value="1"/>
</dbReference>
<proteinExistence type="predicted"/>
<comment type="caution">
    <text evidence="1">The sequence shown here is derived from an EMBL/GenBank/DDBJ whole genome shotgun (WGS) entry which is preliminary data.</text>
</comment>
<dbReference type="EMBL" id="JAESND010000005">
    <property type="protein sequence ID" value="MBM3116411.1"/>
    <property type="molecule type" value="Genomic_DNA"/>
</dbReference>
<dbReference type="RefSeq" id="WP_203538660.1">
    <property type="nucleotide sequence ID" value="NZ_JAESND010000005.1"/>
</dbReference>
<reference evidence="1 2" key="1">
    <citation type="submission" date="2021-01" db="EMBL/GenBank/DDBJ databases">
        <title>Draft Genome Sequence and Polyhydroxyalkanoate Biosynthetic Potential of Jeongeupia naejangsanensis Type Strain DSM 24253.</title>
        <authorList>
            <person name="Turrini P."/>
            <person name="Artuso I."/>
            <person name="Lugli G.A."/>
            <person name="Frangipani E."/>
            <person name="Ventura M."/>
            <person name="Visca P."/>
        </authorList>
    </citation>
    <scope>NUCLEOTIDE SEQUENCE [LARGE SCALE GENOMIC DNA]</scope>
    <source>
        <strain evidence="1 2">DSM 24253</strain>
    </source>
</reference>
<dbReference type="Gene3D" id="3.40.50.300">
    <property type="entry name" value="P-loop containing nucleotide triphosphate hydrolases"/>
    <property type="match status" value="1"/>
</dbReference>
<accession>A0ABS2BLC9</accession>
<dbReference type="InterPro" id="IPR008868">
    <property type="entry name" value="TniB"/>
</dbReference>
<protein>
    <submittedName>
        <fullName evidence="1">TniB family NTP-binding protein</fullName>
    </submittedName>
</protein>
<name>A0ABS2BLC9_9NEIS</name>
<sequence>MDPLDLMTRFAPTTPHGVPERLGYKLLVEPIRHRRFQNAMFQIAELHHRRRKYGQGGGLLMTGPSGAGKSTIIRTYDGEFPRSYEAQRTAIPVLLASVPSSPTVRSLAGAMLEAMGDRKSHRGTAPEKTTKLRELFERCGVEMLLLDEFQHLFYTPNVTAFRDVTDWLKNLLEDTHIGLVGCGLHVAEQVVTSNEQLARRFSQRLRIEPFSQDVEDDFREYRGILKALEACLPTPSEVPLHEANLARRMHVASYGLLDYTLKILEGAVSAANRAGIQSIALDVLSAGFRERVWRDVPDRLNPFHPESPLRPLDRPGEVFFQHTRLDTTGSPVAAKLGLRPKGVA</sequence>
<evidence type="ECO:0000313" key="1">
    <source>
        <dbReference type="EMBL" id="MBM3116411.1"/>
    </source>
</evidence>
<dbReference type="Proteomes" id="UP000809431">
    <property type="component" value="Unassembled WGS sequence"/>
</dbReference>
<keyword evidence="2" id="KW-1185">Reference proteome</keyword>
<dbReference type="SUPFAM" id="SSF52540">
    <property type="entry name" value="P-loop containing nucleoside triphosphate hydrolases"/>
    <property type="match status" value="1"/>
</dbReference>